<evidence type="ECO:0000313" key="2">
    <source>
        <dbReference type="EMBL" id="KAG5168689.1"/>
    </source>
</evidence>
<accession>A0A8H7Y0C0</accession>
<comment type="caution">
    <text evidence="2">The sequence shown here is derived from an EMBL/GenBank/DDBJ whole genome shotgun (WGS) entry which is preliminary data.</text>
</comment>
<feature type="compositionally biased region" description="Basic and acidic residues" evidence="1">
    <location>
        <begin position="44"/>
        <end position="53"/>
    </location>
</feature>
<feature type="region of interest" description="Disordered" evidence="1">
    <location>
        <begin position="34"/>
        <end position="53"/>
    </location>
</feature>
<name>A0A8H7Y0C0_PSICU</name>
<organism evidence="2">
    <name type="scientific">Psilocybe cubensis</name>
    <name type="common">Psychedelic mushroom</name>
    <name type="synonym">Stropharia cubensis</name>
    <dbReference type="NCBI Taxonomy" id="181762"/>
    <lineage>
        <taxon>Eukaryota</taxon>
        <taxon>Fungi</taxon>
        <taxon>Dikarya</taxon>
        <taxon>Basidiomycota</taxon>
        <taxon>Agaricomycotina</taxon>
        <taxon>Agaricomycetes</taxon>
        <taxon>Agaricomycetidae</taxon>
        <taxon>Agaricales</taxon>
        <taxon>Agaricineae</taxon>
        <taxon>Strophariaceae</taxon>
        <taxon>Psilocybe</taxon>
    </lineage>
</organism>
<dbReference type="AlphaFoldDB" id="A0A8H7Y0C0"/>
<feature type="compositionally biased region" description="Polar residues" evidence="1">
    <location>
        <begin position="34"/>
        <end position="43"/>
    </location>
</feature>
<dbReference type="EMBL" id="JAFIQS010000005">
    <property type="protein sequence ID" value="KAG5168689.1"/>
    <property type="molecule type" value="Genomic_DNA"/>
</dbReference>
<proteinExistence type="predicted"/>
<evidence type="ECO:0000256" key="1">
    <source>
        <dbReference type="SAM" id="MobiDB-lite"/>
    </source>
</evidence>
<sequence>MSRCSALPSIRKESESESVFNDITILPDSIATVNDAASTSNPSDSRRMQVDDTRPLALESTPKLIIRQLYPKFPAPMSIEVCKESLLALGCPLGYYNLDLAAELSYIALRKWRKAHPEQDFCITCVKPSVPEFSPIYSSEKNRS</sequence>
<protein>
    <submittedName>
        <fullName evidence="2">Uncharacterized protein</fullName>
    </submittedName>
</protein>
<gene>
    <name evidence="2" type="ORF">JR316_005241</name>
</gene>
<reference evidence="2" key="1">
    <citation type="submission" date="2021-02" db="EMBL/GenBank/DDBJ databases">
        <title>Psilocybe cubensis genome.</title>
        <authorList>
            <person name="Mckernan K.J."/>
            <person name="Crawford S."/>
            <person name="Trippe A."/>
            <person name="Kane L.T."/>
            <person name="Mclaughlin S."/>
        </authorList>
    </citation>
    <scope>NUCLEOTIDE SEQUENCE [LARGE SCALE GENOMIC DNA]</scope>
    <source>
        <strain evidence="2">MGC-MH-2018</strain>
    </source>
</reference>